<dbReference type="Proteomes" id="UP000007875">
    <property type="component" value="Unassembled WGS sequence"/>
</dbReference>
<keyword evidence="1" id="KW-0812">Transmembrane</keyword>
<dbReference type="Ensembl" id="ENSCSAVT00000004566.1">
    <property type="protein sequence ID" value="ENSCSAVP00000004500.1"/>
    <property type="gene ID" value="ENSCSAVG00000002669.1"/>
</dbReference>
<evidence type="ECO:0000256" key="1">
    <source>
        <dbReference type="SAM" id="Phobius"/>
    </source>
</evidence>
<dbReference type="STRING" id="51511.ENSCSAVP00000004500"/>
<dbReference type="GeneTree" id="ENSGT00390000005977"/>
<protein>
    <submittedName>
        <fullName evidence="2">Uncharacterized protein</fullName>
    </submittedName>
</protein>
<dbReference type="InterPro" id="IPR030417">
    <property type="entry name" value="MS4A"/>
</dbReference>
<reference evidence="3" key="1">
    <citation type="submission" date="2003-08" db="EMBL/GenBank/DDBJ databases">
        <authorList>
            <person name="Birren B."/>
            <person name="Nusbaum C."/>
            <person name="Abebe A."/>
            <person name="Abouelleil A."/>
            <person name="Adekoya E."/>
            <person name="Ait-zahra M."/>
            <person name="Allen N."/>
            <person name="Allen T."/>
            <person name="An P."/>
            <person name="Anderson M."/>
            <person name="Anderson S."/>
            <person name="Arachchi H."/>
            <person name="Armbruster J."/>
            <person name="Bachantsang P."/>
            <person name="Baldwin J."/>
            <person name="Barry A."/>
            <person name="Bayul T."/>
            <person name="Blitshsteyn B."/>
            <person name="Bloom T."/>
            <person name="Blye J."/>
            <person name="Boguslavskiy L."/>
            <person name="Borowsky M."/>
            <person name="Boukhgalter B."/>
            <person name="Brunache A."/>
            <person name="Butler J."/>
            <person name="Calixte N."/>
            <person name="Calvo S."/>
            <person name="Camarata J."/>
            <person name="Campo K."/>
            <person name="Chang J."/>
            <person name="Cheshatsang Y."/>
            <person name="Citroen M."/>
            <person name="Collymore A."/>
            <person name="Considine T."/>
            <person name="Cook A."/>
            <person name="Cooke P."/>
            <person name="Corum B."/>
            <person name="Cuomo C."/>
            <person name="David R."/>
            <person name="Dawoe T."/>
            <person name="Degray S."/>
            <person name="Dodge S."/>
            <person name="Dooley K."/>
            <person name="Dorje P."/>
            <person name="Dorjee K."/>
            <person name="Dorris L."/>
            <person name="Duffey N."/>
            <person name="Dupes A."/>
            <person name="Elkins T."/>
            <person name="Engels R."/>
            <person name="Erickson J."/>
            <person name="Farina A."/>
            <person name="Faro S."/>
            <person name="Ferreira P."/>
            <person name="Fischer H."/>
            <person name="Fitzgerald M."/>
            <person name="Foley K."/>
            <person name="Gage D."/>
            <person name="Galagan J."/>
            <person name="Gearin G."/>
            <person name="Gnerre S."/>
            <person name="Gnirke A."/>
            <person name="Goyette A."/>
            <person name="Graham J."/>
            <person name="Grandbois E."/>
            <person name="Gyaltsen K."/>
            <person name="Hafez N."/>
            <person name="Hagopian D."/>
            <person name="Hagos B."/>
            <person name="Hall J."/>
            <person name="Hatcher B."/>
            <person name="Heller A."/>
            <person name="Higgins H."/>
            <person name="Honan T."/>
            <person name="Horn A."/>
            <person name="Houde N."/>
            <person name="Hughes L."/>
            <person name="Hulme W."/>
            <person name="Husby E."/>
            <person name="Iliev I."/>
            <person name="Jaffe D."/>
            <person name="Jones C."/>
            <person name="Kamal M."/>
            <person name="Kamat A."/>
            <person name="Kamvysselis M."/>
            <person name="Karlsson E."/>
            <person name="Kells C."/>
            <person name="Kieu A."/>
            <person name="Kisner P."/>
            <person name="Kodira C."/>
            <person name="Kulbokas E."/>
            <person name="Labutti K."/>
            <person name="Lama D."/>
            <person name="Landers T."/>
            <person name="Leger J."/>
            <person name="Levine S."/>
            <person name="Lewis D."/>
            <person name="Lewis T."/>
            <person name="Lindblad-toh K."/>
            <person name="Liu X."/>
            <person name="Lokyitsang T."/>
            <person name="Lokyitsang Y."/>
            <person name="Lucien O."/>
            <person name="Lui A."/>
            <person name="Ma L.J."/>
            <person name="Mabbitt R."/>
            <person name="Macdonald J."/>
            <person name="Maclean C."/>
            <person name="Major J."/>
            <person name="Manning J."/>
            <person name="Marabella R."/>
            <person name="Maru K."/>
            <person name="Matthews C."/>
            <person name="Mauceli E."/>
            <person name="Mccarthy M."/>
            <person name="Mcdonough S."/>
            <person name="Mcghee T."/>
            <person name="Meldrim J."/>
            <person name="Meneus L."/>
            <person name="Mesirov J."/>
            <person name="Mihalev A."/>
            <person name="Mihova T."/>
            <person name="Mikkelsen T."/>
            <person name="Mlenga V."/>
            <person name="Moru K."/>
            <person name="Mozes J."/>
            <person name="Mulrain L."/>
            <person name="Munson G."/>
            <person name="Naylor J."/>
            <person name="Newes C."/>
            <person name="Nguyen C."/>
            <person name="Nguyen N."/>
            <person name="Nguyen T."/>
            <person name="Nicol R."/>
            <person name="Nielsen C."/>
            <person name="Nizzari M."/>
            <person name="Norbu C."/>
            <person name="Norbu N."/>
            <person name="O'donnell P."/>
            <person name="Okoawo O."/>
            <person name="O'leary S."/>
            <person name="Omotosho B."/>
            <person name="O'neill K."/>
            <person name="Osman S."/>
            <person name="Parker S."/>
            <person name="Perrin D."/>
            <person name="Phunkhang P."/>
            <person name="Piqani B."/>
            <person name="Purcell S."/>
            <person name="Rachupka T."/>
            <person name="Ramasamy U."/>
            <person name="Rameau R."/>
            <person name="Ray V."/>
            <person name="Raymond C."/>
            <person name="Retta R."/>
            <person name="Richardson S."/>
            <person name="Rise C."/>
            <person name="Rodriguez J."/>
            <person name="Rogers J."/>
            <person name="Rogov P."/>
            <person name="Rutman M."/>
            <person name="Schupbach R."/>
            <person name="Seaman C."/>
            <person name="Settipalli S."/>
            <person name="Sharpe T."/>
            <person name="Sheridan J."/>
            <person name="Sherpa N."/>
            <person name="Shi J."/>
            <person name="Smirnov S."/>
            <person name="Smith C."/>
            <person name="Sougnez C."/>
            <person name="Spencer B."/>
            <person name="Stalker J."/>
            <person name="Stange-thomann N."/>
            <person name="Stavropoulos S."/>
            <person name="Stetson K."/>
            <person name="Stone C."/>
            <person name="Stone S."/>
            <person name="Stubbs M."/>
            <person name="Talamas J."/>
            <person name="Tchuinga P."/>
            <person name="Tenzing P."/>
            <person name="Tesfaye S."/>
            <person name="Theodore J."/>
            <person name="Thoulutsang Y."/>
            <person name="Topham K."/>
            <person name="Towey S."/>
            <person name="Tsamla T."/>
            <person name="Tsomo N."/>
            <person name="Vallee D."/>
            <person name="Vassiliev H."/>
            <person name="Venkataraman V."/>
            <person name="Vinson J."/>
            <person name="Vo A."/>
            <person name="Wade C."/>
            <person name="Wang S."/>
            <person name="Wangchuk T."/>
            <person name="Wangdi T."/>
            <person name="Whittaker C."/>
            <person name="Wilkinson J."/>
            <person name="Wu Y."/>
            <person name="Wyman D."/>
            <person name="Yadav S."/>
            <person name="Yang S."/>
            <person name="Yang X."/>
            <person name="Yeager S."/>
            <person name="Yee E."/>
            <person name="Young G."/>
            <person name="Zainoun J."/>
            <person name="Zembeck L."/>
            <person name="Zimmer A."/>
            <person name="Zody M."/>
            <person name="Lander E."/>
        </authorList>
    </citation>
    <scope>NUCLEOTIDE SEQUENCE [LARGE SCALE GENOMIC DNA]</scope>
</reference>
<reference evidence="2" key="2">
    <citation type="submission" date="2025-08" db="UniProtKB">
        <authorList>
            <consortium name="Ensembl"/>
        </authorList>
    </citation>
    <scope>IDENTIFICATION</scope>
</reference>
<proteinExistence type="predicted"/>
<feature type="transmembrane region" description="Helical" evidence="1">
    <location>
        <begin position="133"/>
        <end position="154"/>
    </location>
</feature>
<keyword evidence="1" id="KW-1133">Transmembrane helix</keyword>
<dbReference type="AlphaFoldDB" id="H2YGQ1"/>
<dbReference type="eggNOG" id="ENOG502QQ65">
    <property type="taxonomic scope" value="Eukaryota"/>
</dbReference>
<keyword evidence="1" id="KW-0472">Membrane</keyword>
<dbReference type="InParanoid" id="H2YGQ1"/>
<feature type="transmembrane region" description="Helical" evidence="1">
    <location>
        <begin position="101"/>
        <end position="127"/>
    </location>
</feature>
<accession>H2YGQ1</accession>
<dbReference type="HOGENOM" id="CLU_087007_0_0_1"/>
<feature type="transmembrane region" description="Helical" evidence="1">
    <location>
        <begin position="71"/>
        <end position="89"/>
    </location>
</feature>
<feature type="transmembrane region" description="Helical" evidence="1">
    <location>
        <begin position="29"/>
        <end position="51"/>
    </location>
</feature>
<reference evidence="2" key="3">
    <citation type="submission" date="2025-09" db="UniProtKB">
        <authorList>
            <consortium name="Ensembl"/>
        </authorList>
    </citation>
    <scope>IDENTIFICATION</scope>
</reference>
<evidence type="ECO:0000313" key="3">
    <source>
        <dbReference type="Proteomes" id="UP000007875"/>
    </source>
</evidence>
<evidence type="ECO:0000313" key="2">
    <source>
        <dbReference type="Ensembl" id="ENSCSAVP00000004500.1"/>
    </source>
</evidence>
<dbReference type="PANTHER" id="PTHR23320">
    <property type="entry name" value="MEMBRANE-SPANNING 4-DOMAINS SUBFAMILY A MS4A -RELATED"/>
    <property type="match status" value="1"/>
</dbReference>
<dbReference type="OMA" id="ACCCDER"/>
<dbReference type="PANTHER" id="PTHR23320:SF158">
    <property type="entry name" value="CREB-BINDING PROTEIN-LIKE ISOFORM X1"/>
    <property type="match status" value="1"/>
</dbReference>
<organism evidence="2 3">
    <name type="scientific">Ciona savignyi</name>
    <name type="common">Pacific transparent sea squirt</name>
    <dbReference type="NCBI Taxonomy" id="51511"/>
    <lineage>
        <taxon>Eukaryota</taxon>
        <taxon>Metazoa</taxon>
        <taxon>Chordata</taxon>
        <taxon>Tunicata</taxon>
        <taxon>Ascidiacea</taxon>
        <taxon>Phlebobranchia</taxon>
        <taxon>Cionidae</taxon>
        <taxon>Ciona</taxon>
    </lineage>
</organism>
<name>H2YGQ1_CIOSA</name>
<keyword evidence="3" id="KW-1185">Reference proteome</keyword>
<sequence>MATVTTQGAVIMNVPTLAPSNKLKEYRKIMLGLSVTETVLGSISVLLGIVISASRSSYYYGYYSSITSVGEGMWCGVWVLVAGILGIAASRTTRKESLIHWHMGFAITGAVFSSAQVTASTILALVYSRPFETGLSIIVAVIGFIAFIICIVSASYCCSLYTALTGAPSCCGQGCCSEGCCGEQVAVTHQPGQRVVYIHQPNQQPQYYPGVQHTQTIIQGPGGQQFVTHPYPVTSIPGQPAMVMQQGMVMQNPQTTVMPQANIANPQTSASGPAYTN</sequence>